<feature type="transmembrane region" description="Helical" evidence="1">
    <location>
        <begin position="20"/>
        <end position="44"/>
    </location>
</feature>
<accession>A0AAD8KEV3</accession>
<keyword evidence="1" id="KW-0812">Transmembrane</keyword>
<evidence type="ECO:0000256" key="1">
    <source>
        <dbReference type="SAM" id="Phobius"/>
    </source>
</evidence>
<comment type="caution">
    <text evidence="2">The sequence shown here is derived from an EMBL/GenBank/DDBJ whole genome shotgun (WGS) entry which is preliminary data.</text>
</comment>
<dbReference type="Proteomes" id="UP001229421">
    <property type="component" value="Unassembled WGS sequence"/>
</dbReference>
<name>A0AAD8KEV3_TARER</name>
<reference evidence="2" key="1">
    <citation type="journal article" date="2023" name="bioRxiv">
        <title>Improved chromosome-level genome assembly for marigold (Tagetes erecta).</title>
        <authorList>
            <person name="Jiang F."/>
            <person name="Yuan L."/>
            <person name="Wang S."/>
            <person name="Wang H."/>
            <person name="Xu D."/>
            <person name="Wang A."/>
            <person name="Fan W."/>
        </authorList>
    </citation>
    <scope>NUCLEOTIDE SEQUENCE</scope>
    <source>
        <strain evidence="2">WSJ</strain>
        <tissue evidence="2">Leaf</tissue>
    </source>
</reference>
<sequence>MTEVVHKRIYANLWRADWSFLPVILMSTLCYWWLNLCILLSLLASTVKSAALQSYYVTEQVSHRSGERQGLAGLPLVFYMTDIRLDLFPTNMKAGNKHRLNAT</sequence>
<organism evidence="2 3">
    <name type="scientific">Tagetes erecta</name>
    <name type="common">African marigold</name>
    <dbReference type="NCBI Taxonomy" id="13708"/>
    <lineage>
        <taxon>Eukaryota</taxon>
        <taxon>Viridiplantae</taxon>
        <taxon>Streptophyta</taxon>
        <taxon>Embryophyta</taxon>
        <taxon>Tracheophyta</taxon>
        <taxon>Spermatophyta</taxon>
        <taxon>Magnoliopsida</taxon>
        <taxon>eudicotyledons</taxon>
        <taxon>Gunneridae</taxon>
        <taxon>Pentapetalae</taxon>
        <taxon>asterids</taxon>
        <taxon>campanulids</taxon>
        <taxon>Asterales</taxon>
        <taxon>Asteraceae</taxon>
        <taxon>Asteroideae</taxon>
        <taxon>Heliantheae alliance</taxon>
        <taxon>Tageteae</taxon>
        <taxon>Tagetes</taxon>
    </lineage>
</organism>
<gene>
    <name evidence="2" type="ORF">QVD17_27458</name>
</gene>
<dbReference type="EMBL" id="JAUHHV010000007">
    <property type="protein sequence ID" value="KAK1418315.1"/>
    <property type="molecule type" value="Genomic_DNA"/>
</dbReference>
<keyword evidence="1" id="KW-0472">Membrane</keyword>
<evidence type="ECO:0000313" key="2">
    <source>
        <dbReference type="EMBL" id="KAK1418315.1"/>
    </source>
</evidence>
<protein>
    <submittedName>
        <fullName evidence="2">Uncharacterized protein</fullName>
    </submittedName>
</protein>
<keyword evidence="3" id="KW-1185">Reference proteome</keyword>
<proteinExistence type="predicted"/>
<dbReference type="AlphaFoldDB" id="A0AAD8KEV3"/>
<evidence type="ECO:0000313" key="3">
    <source>
        <dbReference type="Proteomes" id="UP001229421"/>
    </source>
</evidence>
<keyword evidence="1" id="KW-1133">Transmembrane helix</keyword>